<protein>
    <submittedName>
        <fullName evidence="1">Uncharacterized protein</fullName>
    </submittedName>
</protein>
<gene>
    <name evidence="1" type="ORF">GCM10009759_71240</name>
</gene>
<proteinExistence type="predicted"/>
<keyword evidence="2" id="KW-1185">Reference proteome</keyword>
<sequence length="169" mass="18999">MFRLVPTRLWESTQRRLRHAEDILATQAAGWEAPMPPVDGNLADVLRHVDAAVRDEATCRAADYCERSFDEHDVLGLTMPERWTGYPDGTAVHYLGAGQWLHYHPGRTKLRTYQSLGWSEAEEIHLIKSSPRPWEMQTVDSLPALLELLDLSRPDPRSTDSGTAAPAAL</sequence>
<dbReference type="EMBL" id="BAAANS010000078">
    <property type="protein sequence ID" value="GAA2121481.1"/>
    <property type="molecule type" value="Genomic_DNA"/>
</dbReference>
<reference evidence="2" key="1">
    <citation type="journal article" date="2019" name="Int. J. Syst. Evol. Microbiol.">
        <title>The Global Catalogue of Microorganisms (GCM) 10K type strain sequencing project: providing services to taxonomists for standard genome sequencing and annotation.</title>
        <authorList>
            <consortium name="The Broad Institute Genomics Platform"/>
            <consortium name="The Broad Institute Genome Sequencing Center for Infectious Disease"/>
            <person name="Wu L."/>
            <person name="Ma J."/>
        </authorList>
    </citation>
    <scope>NUCLEOTIDE SEQUENCE [LARGE SCALE GENOMIC DNA]</scope>
    <source>
        <strain evidence="2">JCM 14559</strain>
    </source>
</reference>
<evidence type="ECO:0000313" key="2">
    <source>
        <dbReference type="Proteomes" id="UP001500897"/>
    </source>
</evidence>
<name>A0ABP5JR35_9ACTN</name>
<dbReference type="RefSeq" id="WP_344558363.1">
    <property type="nucleotide sequence ID" value="NZ_BAAANS010000078.1"/>
</dbReference>
<evidence type="ECO:0000313" key="1">
    <source>
        <dbReference type="EMBL" id="GAA2121481.1"/>
    </source>
</evidence>
<organism evidence="1 2">
    <name type="scientific">Kitasatospora saccharophila</name>
    <dbReference type="NCBI Taxonomy" id="407973"/>
    <lineage>
        <taxon>Bacteria</taxon>
        <taxon>Bacillati</taxon>
        <taxon>Actinomycetota</taxon>
        <taxon>Actinomycetes</taxon>
        <taxon>Kitasatosporales</taxon>
        <taxon>Streptomycetaceae</taxon>
        <taxon>Kitasatospora</taxon>
    </lineage>
</organism>
<comment type="caution">
    <text evidence="1">The sequence shown here is derived from an EMBL/GenBank/DDBJ whole genome shotgun (WGS) entry which is preliminary data.</text>
</comment>
<accession>A0ABP5JR35</accession>
<dbReference type="Proteomes" id="UP001500897">
    <property type="component" value="Unassembled WGS sequence"/>
</dbReference>